<name>A0ABQ2BLG2_9SPHI</name>
<dbReference type="InterPro" id="IPR013320">
    <property type="entry name" value="ConA-like_dom_sf"/>
</dbReference>
<organism evidence="1 2">
    <name type="scientific">Pedobacter mendelii</name>
    <dbReference type="NCBI Taxonomy" id="1908240"/>
    <lineage>
        <taxon>Bacteria</taxon>
        <taxon>Pseudomonadati</taxon>
        <taxon>Bacteroidota</taxon>
        <taxon>Sphingobacteriia</taxon>
        <taxon>Sphingobacteriales</taxon>
        <taxon>Sphingobacteriaceae</taxon>
        <taxon>Pedobacter</taxon>
    </lineage>
</organism>
<dbReference type="SUPFAM" id="SSF49899">
    <property type="entry name" value="Concanavalin A-like lectins/glucanases"/>
    <property type="match status" value="1"/>
</dbReference>
<reference evidence="2" key="1">
    <citation type="journal article" date="2019" name="Int. J. Syst. Evol. Microbiol.">
        <title>The Global Catalogue of Microorganisms (GCM) 10K type strain sequencing project: providing services to taxonomists for standard genome sequencing and annotation.</title>
        <authorList>
            <consortium name="The Broad Institute Genomics Platform"/>
            <consortium name="The Broad Institute Genome Sequencing Center for Infectious Disease"/>
            <person name="Wu L."/>
            <person name="Ma J."/>
        </authorList>
    </citation>
    <scope>NUCLEOTIDE SEQUENCE [LARGE SCALE GENOMIC DNA]</scope>
    <source>
        <strain evidence="2">CCM 8939</strain>
    </source>
</reference>
<keyword evidence="2" id="KW-1185">Reference proteome</keyword>
<dbReference type="RefSeq" id="WP_188415382.1">
    <property type="nucleotide sequence ID" value="NZ_BMDJ01000008.1"/>
</dbReference>
<evidence type="ECO:0000313" key="2">
    <source>
        <dbReference type="Proteomes" id="UP000645390"/>
    </source>
</evidence>
<dbReference type="Gene3D" id="2.60.120.200">
    <property type="match status" value="1"/>
</dbReference>
<accession>A0ABQ2BLG2</accession>
<evidence type="ECO:0000313" key="1">
    <source>
        <dbReference type="EMBL" id="GGI27391.1"/>
    </source>
</evidence>
<evidence type="ECO:0008006" key="3">
    <source>
        <dbReference type="Google" id="ProtNLM"/>
    </source>
</evidence>
<proteinExistence type="predicted"/>
<protein>
    <recommendedName>
        <fullName evidence="3">LamG domain-containing protein</fullName>
    </recommendedName>
</protein>
<dbReference type="Pfam" id="PF13385">
    <property type="entry name" value="Laminin_G_3"/>
    <property type="match status" value="1"/>
</dbReference>
<dbReference type="PROSITE" id="PS51257">
    <property type="entry name" value="PROKAR_LIPOPROTEIN"/>
    <property type="match status" value="1"/>
</dbReference>
<comment type="caution">
    <text evidence="1">The sequence shown here is derived from an EMBL/GenBank/DDBJ whole genome shotgun (WGS) entry which is preliminary data.</text>
</comment>
<dbReference type="EMBL" id="BMDJ01000008">
    <property type="protein sequence ID" value="GGI27391.1"/>
    <property type="molecule type" value="Genomic_DNA"/>
</dbReference>
<sequence>MKTKYFLLMASVITLGLSSCQKEFEPSSYAPALSIGGFNSAKQIAPSNLAAYWAFDGSLIDSVSNGAGVNTGTTFATGIKGKSLQGATDSYFLSAPSAKVLSLKSFTITEWVNTPPPSNGIIGLFSLSNKSQFWGNLEIFVENGSTNDNATLKIVFINNGTGDKTYTASNVVNFFGKWNALSVSYDETTSTVKVYVNGSRVSSGKLDGITGSLNFVNSGNLVFGTTQFMTTPSQTTSHSKEPWASYLTGQLDEVKIFNKALSDEEVGYLAKLEGRGK</sequence>
<gene>
    <name evidence="1" type="ORF">GCM10008119_27420</name>
</gene>
<dbReference type="Proteomes" id="UP000645390">
    <property type="component" value="Unassembled WGS sequence"/>
</dbReference>